<dbReference type="Pfam" id="PF11740">
    <property type="entry name" value="KfrA_N"/>
    <property type="match status" value="1"/>
</dbReference>
<dbReference type="Proteomes" id="UP000278085">
    <property type="component" value="Unassembled WGS sequence"/>
</dbReference>
<evidence type="ECO:0000313" key="5">
    <source>
        <dbReference type="Proteomes" id="UP000278085"/>
    </source>
</evidence>
<dbReference type="RefSeq" id="WP_126072234.1">
    <property type="nucleotide sequence ID" value="NZ_CP051166.1"/>
</dbReference>
<dbReference type="Gene3D" id="6.10.250.3110">
    <property type="match status" value="1"/>
</dbReference>
<protein>
    <submittedName>
        <fullName evidence="4">DNA-binding protein</fullName>
    </submittedName>
</protein>
<dbReference type="OrthoDB" id="7015148at2"/>
<organism evidence="4 5">
    <name type="scientific">Massilia atriviolacea</name>
    <dbReference type="NCBI Taxonomy" id="2495579"/>
    <lineage>
        <taxon>Bacteria</taxon>
        <taxon>Pseudomonadati</taxon>
        <taxon>Pseudomonadota</taxon>
        <taxon>Betaproteobacteria</taxon>
        <taxon>Burkholderiales</taxon>
        <taxon>Oxalobacteraceae</taxon>
        <taxon>Telluria group</taxon>
        <taxon>Massilia</taxon>
    </lineage>
</organism>
<accession>A0A430HTL5</accession>
<sequence length="354" mass="38246">MARPGILYSHVAAAAAGLAADNKNPTVDTVREALGGTGSKSTIAPMLKRWKEEHQQAPSPAGPGVPAGLLQAVKGVYESIKTDFAQDLDLEKRAHAEGMRALADELDKSRQERAALEERVKALDAELAGANATIAQTRQANHLLTVDLAGARSEQAGLQQRLADRAAEVAALNAQLTQARAQFDHYHQATATQRAEERQGFEQRAALVERELVTLRQQLLHHKGQSAQFSGQLSQASAENARLHQAAEAALSEASRERSAAERAAFEAAALSAQLDKLQARHDAMQAQLGESRIALAVRAREAEIAASRLAAAESEAHAGAEEKQALMRELTVRDTELRQEREARQREATQRPT</sequence>
<keyword evidence="1" id="KW-0175">Coiled coil</keyword>
<dbReference type="GO" id="GO:0003677">
    <property type="term" value="F:DNA binding"/>
    <property type="evidence" value="ECO:0007669"/>
    <property type="project" value="UniProtKB-KW"/>
</dbReference>
<name>A0A430HTL5_9BURK</name>
<feature type="coiled-coil region" evidence="1">
    <location>
        <begin position="99"/>
        <end position="330"/>
    </location>
</feature>
<comment type="caution">
    <text evidence="4">The sequence shown here is derived from an EMBL/GenBank/DDBJ whole genome shotgun (WGS) entry which is preliminary data.</text>
</comment>
<evidence type="ECO:0000256" key="2">
    <source>
        <dbReference type="SAM" id="MobiDB-lite"/>
    </source>
</evidence>
<dbReference type="InterPro" id="IPR021104">
    <property type="entry name" value="KfrA_DNA-bd_N"/>
</dbReference>
<evidence type="ECO:0000313" key="4">
    <source>
        <dbReference type="EMBL" id="RSZ60850.1"/>
    </source>
</evidence>
<feature type="region of interest" description="Disordered" evidence="2">
    <location>
        <begin position="332"/>
        <end position="354"/>
    </location>
</feature>
<dbReference type="AlphaFoldDB" id="A0A430HTL5"/>
<evidence type="ECO:0000259" key="3">
    <source>
        <dbReference type="Pfam" id="PF11740"/>
    </source>
</evidence>
<keyword evidence="4" id="KW-0238">DNA-binding</keyword>
<gene>
    <name evidence="4" type="ORF">EJB06_01550</name>
</gene>
<proteinExistence type="predicted"/>
<feature type="domain" description="KfrA N-terminal DNA-binding" evidence="3">
    <location>
        <begin position="8"/>
        <end position="119"/>
    </location>
</feature>
<evidence type="ECO:0000256" key="1">
    <source>
        <dbReference type="SAM" id="Coils"/>
    </source>
</evidence>
<dbReference type="EMBL" id="RXLQ01000001">
    <property type="protein sequence ID" value="RSZ60850.1"/>
    <property type="molecule type" value="Genomic_DNA"/>
</dbReference>
<keyword evidence="5" id="KW-1185">Reference proteome</keyword>
<reference evidence="4 5" key="1">
    <citation type="submission" date="2018-12" db="EMBL/GenBank/DDBJ databases">
        <authorList>
            <person name="Yang E."/>
        </authorList>
    </citation>
    <scope>NUCLEOTIDE SEQUENCE [LARGE SCALE GENOMIC DNA]</scope>
    <source>
        <strain evidence="4 5">SOD</strain>
    </source>
</reference>